<organism evidence="1 2">
    <name type="scientific">Tistlia consotensis USBA 355</name>
    <dbReference type="NCBI Taxonomy" id="560819"/>
    <lineage>
        <taxon>Bacteria</taxon>
        <taxon>Pseudomonadati</taxon>
        <taxon>Pseudomonadota</taxon>
        <taxon>Alphaproteobacteria</taxon>
        <taxon>Rhodospirillales</taxon>
        <taxon>Rhodovibrionaceae</taxon>
        <taxon>Tistlia</taxon>
    </lineage>
</organism>
<dbReference type="SUPFAM" id="SSF50249">
    <property type="entry name" value="Nucleic acid-binding proteins"/>
    <property type="match status" value="1"/>
</dbReference>
<dbReference type="Gene3D" id="2.40.50.140">
    <property type="entry name" value="Nucleic acid-binding proteins"/>
    <property type="match status" value="1"/>
</dbReference>
<dbReference type="InterPro" id="IPR003489">
    <property type="entry name" value="RHF/RaiA"/>
</dbReference>
<reference evidence="1 2" key="1">
    <citation type="submission" date="2017-04" db="EMBL/GenBank/DDBJ databases">
        <authorList>
            <person name="Afonso C.L."/>
            <person name="Miller P.J."/>
            <person name="Scott M.A."/>
            <person name="Spackman E."/>
            <person name="Goraichik I."/>
            <person name="Dimitrov K.M."/>
            <person name="Suarez D.L."/>
            <person name="Swayne D.E."/>
        </authorList>
    </citation>
    <scope>NUCLEOTIDE SEQUENCE [LARGE SCALE GENOMIC DNA]</scope>
    <source>
        <strain evidence="1 2">USBA 355</strain>
    </source>
</reference>
<keyword evidence="2" id="KW-1185">Reference proteome</keyword>
<dbReference type="InterPro" id="IPR012340">
    <property type="entry name" value="NA-bd_OB-fold"/>
</dbReference>
<evidence type="ECO:0000313" key="2">
    <source>
        <dbReference type="Proteomes" id="UP000192917"/>
    </source>
</evidence>
<dbReference type="InterPro" id="IPR036567">
    <property type="entry name" value="RHF-like"/>
</dbReference>
<name>A0A1Y6C725_9PROT</name>
<evidence type="ECO:0000313" key="1">
    <source>
        <dbReference type="EMBL" id="SMF48567.1"/>
    </source>
</evidence>
<protein>
    <submittedName>
        <fullName evidence="1">Cold-shock DNA-binding protein family</fullName>
    </submittedName>
</protein>
<dbReference type="SUPFAM" id="SSF69754">
    <property type="entry name" value="Ribosome binding protein Y (YfiA homologue)"/>
    <property type="match status" value="1"/>
</dbReference>
<dbReference type="EMBL" id="FWZX01000017">
    <property type="protein sequence ID" value="SMF48567.1"/>
    <property type="molecule type" value="Genomic_DNA"/>
</dbReference>
<dbReference type="AlphaFoldDB" id="A0A1Y6C725"/>
<accession>A0A1Y6C725</accession>
<dbReference type="Pfam" id="PF02482">
    <property type="entry name" value="Ribosomal_S30AE"/>
    <property type="match status" value="1"/>
</dbReference>
<gene>
    <name evidence="1" type="ORF">SAMN05428998_11798</name>
</gene>
<proteinExistence type="predicted"/>
<sequence>MQTPLQITFHGMDPSPALEARIRERTDRLERYFDRIVSCRVIVEAPHRHGHQGKLYRIKVLIGLPGGVDLEVDRNRPKDHAHEDPYVALRDAFDAADRRLQDHVRRQRGDIKHHEAPPLAHVARLFEDHGFAVDGDGNEVYFHRNAVVGSFEKLTAGDEVRLVVAHGESAAGPQATTVEPTGRHRQAAG</sequence>
<dbReference type="STRING" id="560819.SAMN05428998_11798"/>
<dbReference type="Proteomes" id="UP000192917">
    <property type="component" value="Unassembled WGS sequence"/>
</dbReference>
<dbReference type="GO" id="GO:0003677">
    <property type="term" value="F:DNA binding"/>
    <property type="evidence" value="ECO:0007669"/>
    <property type="project" value="UniProtKB-KW"/>
</dbReference>
<dbReference type="RefSeq" id="WP_085124325.1">
    <property type="nucleotide sequence ID" value="NZ_FWZX01000017.1"/>
</dbReference>
<dbReference type="Gene3D" id="3.30.160.100">
    <property type="entry name" value="Ribosome hibernation promotion factor-like"/>
    <property type="match status" value="1"/>
</dbReference>
<keyword evidence="1" id="KW-0238">DNA-binding</keyword>
<dbReference type="CDD" id="cd00552">
    <property type="entry name" value="RaiA"/>
    <property type="match status" value="1"/>
</dbReference>